<sequence length="123" mass="13294">MTTLIAIFAAIIDSIDAHSIPIVASLQAAFCGGCAYQIGFKYFRGESKYSFRLSLCAAGLGSLMAQQWLSIVSRVLMYGEWPVVSIYNTLVFAIIFFLLMQSKGNVAKMFDFSSHGGGGSATQ</sequence>
<gene>
    <name evidence="2" type="ORF">Orimi01_00034</name>
</gene>
<proteinExistence type="predicted"/>
<evidence type="ECO:0008006" key="3">
    <source>
        <dbReference type="Google" id="ProtNLM"/>
    </source>
</evidence>
<keyword evidence="1" id="KW-0812">Transmembrane</keyword>
<accession>A0AAU6W1Y2</accession>
<organism evidence="2">
    <name type="scientific">Pseudomonas phage Orimi01</name>
    <dbReference type="NCBI Taxonomy" id="3138541"/>
    <lineage>
        <taxon>Viruses</taxon>
    </lineage>
</organism>
<keyword evidence="1" id="KW-0472">Membrane</keyword>
<keyword evidence="1" id="KW-1133">Transmembrane helix</keyword>
<evidence type="ECO:0000256" key="1">
    <source>
        <dbReference type="SAM" id="Phobius"/>
    </source>
</evidence>
<reference evidence="2" key="1">
    <citation type="journal article" date="2024" name="J. Gen. Virol.">
        <title>Novel phages of Pseudomonas syringae unveil numerous potential auxiliary metabolic genes.</title>
        <authorList>
            <person name="Feltin C."/>
            <person name="Garneau J.R."/>
            <person name="Morris C.E."/>
            <person name="Berard A."/>
            <person name="Torres-Barcelo C."/>
        </authorList>
    </citation>
    <scope>NUCLEOTIDE SEQUENCE</scope>
</reference>
<feature type="transmembrane region" description="Helical" evidence="1">
    <location>
        <begin position="81"/>
        <end position="100"/>
    </location>
</feature>
<evidence type="ECO:0000313" key="2">
    <source>
        <dbReference type="EMBL" id="XAI70691.1"/>
    </source>
</evidence>
<protein>
    <recommendedName>
        <fullName evidence="3">Holin</fullName>
    </recommendedName>
</protein>
<name>A0AAU6W1Y2_9VIRU</name>
<dbReference type="EMBL" id="PP179326">
    <property type="protein sequence ID" value="XAI70691.1"/>
    <property type="molecule type" value="Genomic_DNA"/>
</dbReference>
<feature type="transmembrane region" description="Helical" evidence="1">
    <location>
        <begin position="50"/>
        <end position="69"/>
    </location>
</feature>